<sequence>MEPLMVVEIQARSLQGRTRPFQCRGADGHLYFVKGRDAGQRSLICEWLGGHLAKAFGLPIPDFLIARAPRELLALHPEGQYLGDLPLFASRKIEQAQEFNLAQLPEVPNRLQRDVLMFDWWIHNADRTLSIRSGNPNLLWNVPSSALAVIDQNLAFERDFDDVTFCETHVFSGQIVPLGQDMFEPDRYRDKFARALEVWDEACKNVPPEWWFVDEEQTVSTDFDPDETFTLLSRYANTDFWRLI</sequence>
<dbReference type="EMBL" id="CP003350">
    <property type="protein sequence ID" value="AFC85557.1"/>
    <property type="molecule type" value="Genomic_DNA"/>
</dbReference>
<accession>H8L3C1</accession>
<organism evidence="2 3">
    <name type="scientific">Frateuria aurantia (strain ATCC 33424 / DSM 6220 / KCTC 2777 / LMG 1558 / NBRC 3245 / NCIMB 13370)</name>
    <name type="common">Acetobacter aurantius</name>
    <dbReference type="NCBI Taxonomy" id="767434"/>
    <lineage>
        <taxon>Bacteria</taxon>
        <taxon>Pseudomonadati</taxon>
        <taxon>Pseudomonadota</taxon>
        <taxon>Gammaproteobacteria</taxon>
        <taxon>Lysobacterales</taxon>
        <taxon>Rhodanobacteraceae</taxon>
        <taxon>Frateuria</taxon>
    </lineage>
</organism>
<evidence type="ECO:0000313" key="3">
    <source>
        <dbReference type="Proteomes" id="UP000005234"/>
    </source>
</evidence>
<evidence type="ECO:0000313" key="2">
    <source>
        <dbReference type="EMBL" id="AFC85557.1"/>
    </source>
</evidence>
<dbReference type="InterPro" id="IPR046748">
    <property type="entry name" value="HipA_2"/>
</dbReference>
<proteinExistence type="predicted"/>
<dbReference type="AlphaFoldDB" id="H8L3C1"/>
<dbReference type="eggNOG" id="ENOG5032TTG">
    <property type="taxonomic scope" value="Bacteria"/>
</dbReference>
<dbReference type="KEGG" id="fau:Fraau_1097"/>
<feature type="domain" description="HipA-like kinase" evidence="1">
    <location>
        <begin position="6"/>
        <end position="243"/>
    </location>
</feature>
<reference evidence="2" key="1">
    <citation type="submission" date="2012-02" db="EMBL/GenBank/DDBJ databases">
        <title>The complete genome of Frateuria aurantia DSM 6220.</title>
        <authorList>
            <consortium name="US DOE Joint Genome Institute (JGI-PGF)"/>
            <person name="Lucas S."/>
            <person name="Copeland A."/>
            <person name="Lapidus A."/>
            <person name="Glavina del Rio T."/>
            <person name="Dalin E."/>
            <person name="Tice H."/>
            <person name="Bruce D."/>
            <person name="Goodwin L."/>
            <person name="Pitluck S."/>
            <person name="Peters L."/>
            <person name="Ovchinnikova G."/>
            <person name="Teshima H."/>
            <person name="Kyrpides N."/>
            <person name="Mavromatis K."/>
            <person name="Ivanova N."/>
            <person name="Brettin T."/>
            <person name="Detter J.C."/>
            <person name="Han C."/>
            <person name="Larimer F."/>
            <person name="Land M."/>
            <person name="Hauser L."/>
            <person name="Markowitz V."/>
            <person name="Cheng J.-F."/>
            <person name="Hugenholtz P."/>
            <person name="Woyke T."/>
            <person name="Wu D."/>
            <person name="Brambilla E."/>
            <person name="Klenk H.-P."/>
            <person name="Eisen J.A."/>
        </authorList>
    </citation>
    <scope>NUCLEOTIDE SEQUENCE</scope>
    <source>
        <strain evidence="2">DSM 6220</strain>
    </source>
</reference>
<dbReference type="STRING" id="767434.Fraau_1097"/>
<dbReference type="Proteomes" id="UP000005234">
    <property type="component" value="Chromosome"/>
</dbReference>
<dbReference type="Pfam" id="PF20613">
    <property type="entry name" value="HipA_2"/>
    <property type="match status" value="1"/>
</dbReference>
<gene>
    <name evidence="2" type="ordered locus">Fraau_1097</name>
</gene>
<protein>
    <recommendedName>
        <fullName evidence="1">HipA-like kinase domain-containing protein</fullName>
    </recommendedName>
</protein>
<name>H8L3C1_FRAAD</name>
<keyword evidence="3" id="KW-1185">Reference proteome</keyword>
<evidence type="ECO:0000259" key="1">
    <source>
        <dbReference type="Pfam" id="PF20613"/>
    </source>
</evidence>
<dbReference type="HOGENOM" id="CLU_102179_0_0_6"/>